<reference evidence="2 3" key="1">
    <citation type="journal article" date="2020" name="Mol. Biol. Evol.">
        <title>Distinct Expression and Methylation Patterns for Genes with Different Fates following a Single Whole-Genome Duplication in Flowering Plants.</title>
        <authorList>
            <person name="Shi T."/>
            <person name="Rahmani R.S."/>
            <person name="Gugger P.F."/>
            <person name="Wang M."/>
            <person name="Li H."/>
            <person name="Zhang Y."/>
            <person name="Li Z."/>
            <person name="Wang Q."/>
            <person name="Van de Peer Y."/>
            <person name="Marchal K."/>
            <person name="Chen J."/>
        </authorList>
    </citation>
    <scope>NUCLEOTIDE SEQUENCE [LARGE SCALE GENOMIC DNA]</scope>
    <source>
        <tissue evidence="2">Leaf</tissue>
    </source>
</reference>
<evidence type="ECO:0000256" key="1">
    <source>
        <dbReference type="SAM" id="MobiDB-lite"/>
    </source>
</evidence>
<gene>
    <name evidence="2" type="ORF">HUJ06_020347</name>
</gene>
<sequence length="49" mass="5619">MRKTGIRRVFLSCDNTDIQLYDGWMDSGLNQSRTTKTDPDPDTLSILSR</sequence>
<dbReference type="AlphaFoldDB" id="A0A822XBU9"/>
<evidence type="ECO:0000313" key="2">
    <source>
        <dbReference type="EMBL" id="DAD18884.1"/>
    </source>
</evidence>
<accession>A0A822XBU9</accession>
<name>A0A822XBU9_NELNU</name>
<evidence type="ECO:0000313" key="3">
    <source>
        <dbReference type="Proteomes" id="UP000607653"/>
    </source>
</evidence>
<organism evidence="2 3">
    <name type="scientific">Nelumbo nucifera</name>
    <name type="common">Sacred lotus</name>
    <dbReference type="NCBI Taxonomy" id="4432"/>
    <lineage>
        <taxon>Eukaryota</taxon>
        <taxon>Viridiplantae</taxon>
        <taxon>Streptophyta</taxon>
        <taxon>Embryophyta</taxon>
        <taxon>Tracheophyta</taxon>
        <taxon>Spermatophyta</taxon>
        <taxon>Magnoliopsida</taxon>
        <taxon>Proteales</taxon>
        <taxon>Nelumbonaceae</taxon>
        <taxon>Nelumbo</taxon>
    </lineage>
</organism>
<dbReference type="EMBL" id="DUZY01000001">
    <property type="protein sequence ID" value="DAD18884.1"/>
    <property type="molecule type" value="Genomic_DNA"/>
</dbReference>
<feature type="region of interest" description="Disordered" evidence="1">
    <location>
        <begin position="26"/>
        <end position="49"/>
    </location>
</feature>
<protein>
    <submittedName>
        <fullName evidence="2">Uncharacterized protein</fullName>
    </submittedName>
</protein>
<proteinExistence type="predicted"/>
<comment type="caution">
    <text evidence="2">The sequence shown here is derived from an EMBL/GenBank/DDBJ whole genome shotgun (WGS) entry which is preliminary data.</text>
</comment>
<keyword evidence="3" id="KW-1185">Reference proteome</keyword>
<dbReference type="Proteomes" id="UP000607653">
    <property type="component" value="Unassembled WGS sequence"/>
</dbReference>